<sequence>MPTVLPSDFLRLKAIYSESSERWHQGFHYDICKDCREDPPTIIEDFQTGDVICGSCGLVLESNLVDTRPEWRTFSNDDSISGADPNRVGDGPDESLIGDQLSTSISFIGGSDSTNQALQRAQNKIVKDGQDGKMNQNLKAAFATLSAYISAAHLSKVVNDTAIKIMKVCMMEKCIKTTPSCVECAVIIYKATKAVGEAREIKECMRIVCLDQLKRKAFNAAYKRIDQVLREMKKKIAQTSDMPRAVMSARQVLPRFCEQARLKAWQRSLTEAFADAVEDTQALDSRGPSNVAATSLYIVTALFGEPMAMKDAAMLAQFSTSETPNVIFL</sequence>
<feature type="domain" description="TFIIB-type" evidence="6">
    <location>
        <begin position="28"/>
        <end position="61"/>
    </location>
</feature>
<evidence type="ECO:0000256" key="1">
    <source>
        <dbReference type="ARBA" id="ARBA00022737"/>
    </source>
</evidence>
<dbReference type="OrthoDB" id="25790at2759"/>
<keyword evidence="3" id="KW-0804">Transcription</keyword>
<dbReference type="CDD" id="cd00043">
    <property type="entry name" value="CYCLIN_SF"/>
    <property type="match status" value="1"/>
</dbReference>
<dbReference type="GO" id="GO:0097550">
    <property type="term" value="C:transcription preinitiation complex"/>
    <property type="evidence" value="ECO:0007669"/>
    <property type="project" value="TreeGrafter"/>
</dbReference>
<dbReference type="GO" id="GO:0070897">
    <property type="term" value="P:transcription preinitiation complex assembly"/>
    <property type="evidence" value="ECO:0007669"/>
    <property type="project" value="InterPro"/>
</dbReference>
<dbReference type="STRING" id="341454.A0A4S2MY24"/>
<evidence type="ECO:0000256" key="2">
    <source>
        <dbReference type="ARBA" id="ARBA00023015"/>
    </source>
</evidence>
<dbReference type="PRINTS" id="PR00685">
    <property type="entry name" value="TIFACTORIIB"/>
</dbReference>
<evidence type="ECO:0000256" key="4">
    <source>
        <dbReference type="ARBA" id="ARBA00031706"/>
    </source>
</evidence>
<dbReference type="InterPro" id="IPR036915">
    <property type="entry name" value="Cyclin-like_sf"/>
</dbReference>
<dbReference type="SUPFAM" id="SSF57783">
    <property type="entry name" value="Zinc beta-ribbon"/>
    <property type="match status" value="1"/>
</dbReference>
<dbReference type="PANTHER" id="PTHR11618:SF13">
    <property type="entry name" value="TRANSCRIPTION INITIATION FACTOR IIB"/>
    <property type="match status" value="1"/>
</dbReference>
<protein>
    <recommendedName>
        <fullName evidence="4">General transcription factor TFIIB</fullName>
    </recommendedName>
</protein>
<gene>
    <name evidence="7" type="ORF">EX30DRAFT_331031</name>
</gene>
<dbReference type="AlphaFoldDB" id="A0A4S2MY24"/>
<evidence type="ECO:0000313" key="7">
    <source>
        <dbReference type="EMBL" id="TGZ81463.1"/>
    </source>
</evidence>
<evidence type="ECO:0000256" key="5">
    <source>
        <dbReference type="PROSITE-ProRule" id="PRU00469"/>
    </source>
</evidence>
<organism evidence="7 8">
    <name type="scientific">Ascodesmis nigricans</name>
    <dbReference type="NCBI Taxonomy" id="341454"/>
    <lineage>
        <taxon>Eukaryota</taxon>
        <taxon>Fungi</taxon>
        <taxon>Dikarya</taxon>
        <taxon>Ascomycota</taxon>
        <taxon>Pezizomycotina</taxon>
        <taxon>Pezizomycetes</taxon>
        <taxon>Pezizales</taxon>
        <taxon>Ascodesmidaceae</taxon>
        <taxon>Ascodesmis</taxon>
    </lineage>
</organism>
<dbReference type="Proteomes" id="UP000298138">
    <property type="component" value="Unassembled WGS sequence"/>
</dbReference>
<dbReference type="InterPro" id="IPR013137">
    <property type="entry name" value="Znf_TFIIB"/>
</dbReference>
<dbReference type="GO" id="GO:0006367">
    <property type="term" value="P:transcription initiation at RNA polymerase II promoter"/>
    <property type="evidence" value="ECO:0007669"/>
    <property type="project" value="TreeGrafter"/>
</dbReference>
<keyword evidence="2" id="KW-0805">Transcription regulation</keyword>
<keyword evidence="1" id="KW-0677">Repeat</keyword>
<dbReference type="Gene3D" id="1.10.472.10">
    <property type="entry name" value="Cyclin-like"/>
    <property type="match status" value="1"/>
</dbReference>
<keyword evidence="5" id="KW-0479">Metal-binding</keyword>
<accession>A0A4S2MY24</accession>
<dbReference type="GO" id="GO:0016251">
    <property type="term" value="F:RNA polymerase II general transcription initiation factor activity"/>
    <property type="evidence" value="ECO:0007669"/>
    <property type="project" value="TreeGrafter"/>
</dbReference>
<dbReference type="EMBL" id="ML220119">
    <property type="protein sequence ID" value="TGZ81463.1"/>
    <property type="molecule type" value="Genomic_DNA"/>
</dbReference>
<reference evidence="7 8" key="1">
    <citation type="submission" date="2019-04" db="EMBL/GenBank/DDBJ databases">
        <title>Comparative genomics and transcriptomics to analyze fruiting body development in filamentous ascomycetes.</title>
        <authorList>
            <consortium name="DOE Joint Genome Institute"/>
            <person name="Lutkenhaus R."/>
            <person name="Traeger S."/>
            <person name="Breuer J."/>
            <person name="Kuo A."/>
            <person name="Lipzen A."/>
            <person name="Pangilinan J."/>
            <person name="Dilworth D."/>
            <person name="Sandor L."/>
            <person name="Poggeler S."/>
            <person name="Barry K."/>
            <person name="Grigoriev I.V."/>
            <person name="Nowrousian M."/>
        </authorList>
    </citation>
    <scope>NUCLEOTIDE SEQUENCE [LARGE SCALE GENOMIC DNA]</scope>
    <source>
        <strain evidence="7 8">CBS 389.68</strain>
    </source>
</reference>
<evidence type="ECO:0000256" key="3">
    <source>
        <dbReference type="ARBA" id="ARBA00023163"/>
    </source>
</evidence>
<dbReference type="GO" id="GO:0005634">
    <property type="term" value="C:nucleus"/>
    <property type="evidence" value="ECO:0007669"/>
    <property type="project" value="TreeGrafter"/>
</dbReference>
<evidence type="ECO:0000313" key="8">
    <source>
        <dbReference type="Proteomes" id="UP000298138"/>
    </source>
</evidence>
<name>A0A4S2MY24_9PEZI</name>
<keyword evidence="5" id="KW-0863">Zinc-finger</keyword>
<dbReference type="GO" id="GO:0008270">
    <property type="term" value="F:zinc ion binding"/>
    <property type="evidence" value="ECO:0007669"/>
    <property type="project" value="UniProtKB-KW"/>
</dbReference>
<dbReference type="Gene3D" id="1.10.472.170">
    <property type="match status" value="1"/>
</dbReference>
<dbReference type="Pfam" id="PF08271">
    <property type="entry name" value="Zn_Ribbon_TF"/>
    <property type="match status" value="1"/>
</dbReference>
<dbReference type="PROSITE" id="PS51134">
    <property type="entry name" value="ZF_TFIIB"/>
    <property type="match status" value="1"/>
</dbReference>
<proteinExistence type="predicted"/>
<keyword evidence="5" id="KW-0862">Zinc</keyword>
<dbReference type="GO" id="GO:0017025">
    <property type="term" value="F:TBP-class protein binding"/>
    <property type="evidence" value="ECO:0007669"/>
    <property type="project" value="TreeGrafter"/>
</dbReference>
<evidence type="ECO:0000259" key="6">
    <source>
        <dbReference type="PROSITE" id="PS51134"/>
    </source>
</evidence>
<dbReference type="SUPFAM" id="SSF47954">
    <property type="entry name" value="Cyclin-like"/>
    <property type="match status" value="1"/>
</dbReference>
<dbReference type="PANTHER" id="PTHR11618">
    <property type="entry name" value="TRANSCRIPTION INITIATION FACTOR IIB-RELATED"/>
    <property type="match status" value="1"/>
</dbReference>
<dbReference type="InParanoid" id="A0A4S2MY24"/>
<keyword evidence="8" id="KW-1185">Reference proteome</keyword>
<dbReference type="InterPro" id="IPR000812">
    <property type="entry name" value="TFIIB"/>
</dbReference>